<feature type="non-terminal residue" evidence="1">
    <location>
        <position position="32"/>
    </location>
</feature>
<reference evidence="1" key="1">
    <citation type="journal article" date="2015" name="Nature">
        <title>Complex archaea that bridge the gap between prokaryotes and eukaryotes.</title>
        <authorList>
            <person name="Spang A."/>
            <person name="Saw J.H."/>
            <person name="Jorgensen S.L."/>
            <person name="Zaremba-Niedzwiedzka K."/>
            <person name="Martijn J."/>
            <person name="Lind A.E."/>
            <person name="van Eijk R."/>
            <person name="Schleper C."/>
            <person name="Guy L."/>
            <person name="Ettema T.J."/>
        </authorList>
    </citation>
    <scope>NUCLEOTIDE SEQUENCE</scope>
</reference>
<evidence type="ECO:0000313" key="1">
    <source>
        <dbReference type="EMBL" id="KKK92537.1"/>
    </source>
</evidence>
<gene>
    <name evidence="1" type="ORF">LCGC14_2701900</name>
</gene>
<dbReference type="EMBL" id="LAZR01048170">
    <property type="protein sequence ID" value="KKK92537.1"/>
    <property type="molecule type" value="Genomic_DNA"/>
</dbReference>
<sequence length="32" mass="3708">MAVIATGNHPKALWPGIYDWFGAVYDRHETQY</sequence>
<protein>
    <submittedName>
        <fullName evidence="1">Uncharacterized protein</fullName>
    </submittedName>
</protein>
<comment type="caution">
    <text evidence="1">The sequence shown here is derived from an EMBL/GenBank/DDBJ whole genome shotgun (WGS) entry which is preliminary data.</text>
</comment>
<organism evidence="1">
    <name type="scientific">marine sediment metagenome</name>
    <dbReference type="NCBI Taxonomy" id="412755"/>
    <lineage>
        <taxon>unclassified sequences</taxon>
        <taxon>metagenomes</taxon>
        <taxon>ecological metagenomes</taxon>
    </lineage>
</organism>
<name>A0A0F8ZFF0_9ZZZZ</name>
<proteinExistence type="predicted"/>
<dbReference type="AlphaFoldDB" id="A0A0F8ZFF0"/>
<accession>A0A0F8ZFF0</accession>